<dbReference type="PROSITE" id="PS00122">
    <property type="entry name" value="CARBOXYLESTERASE_B_1"/>
    <property type="match status" value="1"/>
</dbReference>
<gene>
    <name evidence="5" type="ORF">DX914_13515</name>
</gene>
<dbReference type="GO" id="GO:0016787">
    <property type="term" value="F:hydrolase activity"/>
    <property type="evidence" value="ECO:0007669"/>
    <property type="project" value="UniProtKB-KW"/>
</dbReference>
<evidence type="ECO:0000256" key="2">
    <source>
        <dbReference type="ARBA" id="ARBA00022801"/>
    </source>
</evidence>
<organism evidence="5 6">
    <name type="scientific">Lysobacter silvisoli</name>
    <dbReference type="NCBI Taxonomy" id="2293254"/>
    <lineage>
        <taxon>Bacteria</taxon>
        <taxon>Pseudomonadati</taxon>
        <taxon>Pseudomonadota</taxon>
        <taxon>Gammaproteobacteria</taxon>
        <taxon>Lysobacterales</taxon>
        <taxon>Lysobacteraceae</taxon>
        <taxon>Lysobacter</taxon>
    </lineage>
</organism>
<protein>
    <recommendedName>
        <fullName evidence="3">Carboxylic ester hydrolase</fullName>
        <ecNumber evidence="3">3.1.1.-</ecNumber>
    </recommendedName>
</protein>
<feature type="domain" description="Carboxylesterase type B" evidence="4">
    <location>
        <begin position="27"/>
        <end position="346"/>
    </location>
</feature>
<reference evidence="5 6" key="1">
    <citation type="submission" date="2018-08" db="EMBL/GenBank/DDBJ databases">
        <title>Lysobacter sp. zong2l5, whole genome shotgun sequence.</title>
        <authorList>
            <person name="Zhang X."/>
            <person name="Feng G."/>
            <person name="Zhu H."/>
        </authorList>
    </citation>
    <scope>NUCLEOTIDE SEQUENCE [LARGE SCALE GENOMIC DNA]</scope>
    <source>
        <strain evidence="6">zong2l5</strain>
    </source>
</reference>
<dbReference type="EMBL" id="QTSU01000002">
    <property type="protein sequence ID" value="RDZ27261.1"/>
    <property type="molecule type" value="Genomic_DNA"/>
</dbReference>
<comment type="similarity">
    <text evidence="1 3">Belongs to the type-B carboxylesterase/lipase family.</text>
</comment>
<evidence type="ECO:0000313" key="6">
    <source>
        <dbReference type="Proteomes" id="UP000264492"/>
    </source>
</evidence>
<dbReference type="InterPro" id="IPR050309">
    <property type="entry name" value="Type-B_Carboxylest/Lipase"/>
</dbReference>
<dbReference type="InterPro" id="IPR019826">
    <property type="entry name" value="Carboxylesterase_B_AS"/>
</dbReference>
<feature type="domain" description="Carboxylesterase type B" evidence="4">
    <location>
        <begin position="371"/>
        <end position="487"/>
    </location>
</feature>
<evidence type="ECO:0000256" key="1">
    <source>
        <dbReference type="ARBA" id="ARBA00005964"/>
    </source>
</evidence>
<comment type="caution">
    <text evidence="5">The sequence shown here is derived from an EMBL/GenBank/DDBJ whole genome shotgun (WGS) entry which is preliminary data.</text>
</comment>
<sequence>MAMKAAHGLASMVLIWVALMAAPAMATVVATQSGRVQGASADGVLAYKGLPYAAPPVGELRWRAPRAPEPWTGVRRADAYGPACMQTPGAAAREGAGDVGPLSEDCLSLNLWTPAADAGKRPVLVWIHGGGLVLGAGSQSAYDGAPLARRGVVVVTLNYRLGALGFFDHPAFDAGQTRGPVNFGLLDQIAALRWVRDNVAAFGGDPGNVTVLGESAGGMSVLALFASPQARGLFHQGIAQSAPGVPSATRERAREVSANIATAVGLDGARATAAQLRALPAQRLFGLQGQGLSLAPGFVIGDAALPQTILSAFEQRRQARVPLILGNNSDEATVAASFGVDPAKVVQRLGAARIFVKALYPGVSDPAQQGREAVRDLVFTAFARRIAMLHAPVAPTWRYYFSHVQTDLQPQPPGVAHGGEIVYALGTGEVCGCLPVPMSAADRAVSTAMSGYWLAFARNGVPAVAGVPAWPRDTAASPQVLEFAAAPVLRPRFMGARLGTMIVALKNIGRYLDRK</sequence>
<keyword evidence="3" id="KW-0732">Signal</keyword>
<name>A0A371K015_9GAMM</name>
<dbReference type="EC" id="3.1.1.-" evidence="3"/>
<dbReference type="InterPro" id="IPR002018">
    <property type="entry name" value="CarbesteraseB"/>
</dbReference>
<dbReference type="Proteomes" id="UP000264492">
    <property type="component" value="Unassembled WGS sequence"/>
</dbReference>
<dbReference type="Pfam" id="PF00135">
    <property type="entry name" value="COesterase"/>
    <property type="match status" value="2"/>
</dbReference>
<dbReference type="PANTHER" id="PTHR11559">
    <property type="entry name" value="CARBOXYLESTERASE"/>
    <property type="match status" value="1"/>
</dbReference>
<dbReference type="SUPFAM" id="SSF53474">
    <property type="entry name" value="alpha/beta-Hydrolases"/>
    <property type="match status" value="1"/>
</dbReference>
<dbReference type="AlphaFoldDB" id="A0A371K015"/>
<evidence type="ECO:0000256" key="3">
    <source>
        <dbReference type="RuleBase" id="RU361235"/>
    </source>
</evidence>
<feature type="signal peptide" evidence="3">
    <location>
        <begin position="1"/>
        <end position="26"/>
    </location>
</feature>
<proteinExistence type="inferred from homology"/>
<keyword evidence="6" id="KW-1185">Reference proteome</keyword>
<dbReference type="Gene3D" id="3.40.50.1820">
    <property type="entry name" value="alpha/beta hydrolase"/>
    <property type="match status" value="1"/>
</dbReference>
<evidence type="ECO:0000259" key="4">
    <source>
        <dbReference type="Pfam" id="PF00135"/>
    </source>
</evidence>
<accession>A0A371K015</accession>
<feature type="chain" id="PRO_5016478428" description="Carboxylic ester hydrolase" evidence="3">
    <location>
        <begin position="27"/>
        <end position="515"/>
    </location>
</feature>
<evidence type="ECO:0000313" key="5">
    <source>
        <dbReference type="EMBL" id="RDZ27261.1"/>
    </source>
</evidence>
<dbReference type="InterPro" id="IPR029058">
    <property type="entry name" value="AB_hydrolase_fold"/>
</dbReference>
<keyword evidence="2 3" id="KW-0378">Hydrolase</keyword>